<keyword evidence="3" id="KW-1185">Reference proteome</keyword>
<evidence type="ECO:0000313" key="3">
    <source>
        <dbReference type="Proteomes" id="UP000007801"/>
    </source>
</evidence>
<dbReference type="GeneID" id="6502532"/>
<dbReference type="InterPro" id="IPR036846">
    <property type="entry name" value="GM2-AP_sf"/>
</dbReference>
<reference evidence="2 3" key="1">
    <citation type="journal article" date="2007" name="Nature">
        <title>Evolution of genes and genomes on the Drosophila phylogeny.</title>
        <authorList>
            <consortium name="Drosophila 12 Genomes Consortium"/>
            <person name="Clark A.G."/>
            <person name="Eisen M.B."/>
            <person name="Smith D.R."/>
            <person name="Bergman C.M."/>
            <person name="Oliver B."/>
            <person name="Markow T.A."/>
            <person name="Kaufman T.C."/>
            <person name="Kellis M."/>
            <person name="Gelbart W."/>
            <person name="Iyer V.N."/>
            <person name="Pollard D.A."/>
            <person name="Sackton T.B."/>
            <person name="Larracuente A.M."/>
            <person name="Singh N.D."/>
            <person name="Abad J.P."/>
            <person name="Abt D.N."/>
            <person name="Adryan B."/>
            <person name="Aguade M."/>
            <person name="Akashi H."/>
            <person name="Anderson W.W."/>
            <person name="Aquadro C.F."/>
            <person name="Ardell D.H."/>
            <person name="Arguello R."/>
            <person name="Artieri C.G."/>
            <person name="Barbash D.A."/>
            <person name="Barker D."/>
            <person name="Barsanti P."/>
            <person name="Batterham P."/>
            <person name="Batzoglou S."/>
            <person name="Begun D."/>
            <person name="Bhutkar A."/>
            <person name="Blanco E."/>
            <person name="Bosak S.A."/>
            <person name="Bradley R.K."/>
            <person name="Brand A.D."/>
            <person name="Brent M.R."/>
            <person name="Brooks A.N."/>
            <person name="Brown R.H."/>
            <person name="Butlin R.K."/>
            <person name="Caggese C."/>
            <person name="Calvi B.R."/>
            <person name="Bernardo de Carvalho A."/>
            <person name="Caspi A."/>
            <person name="Castrezana S."/>
            <person name="Celniker S.E."/>
            <person name="Chang J.L."/>
            <person name="Chapple C."/>
            <person name="Chatterji S."/>
            <person name="Chinwalla A."/>
            <person name="Civetta A."/>
            <person name="Clifton S.W."/>
            <person name="Comeron J.M."/>
            <person name="Costello J.C."/>
            <person name="Coyne J.A."/>
            <person name="Daub J."/>
            <person name="David R.G."/>
            <person name="Delcher A.L."/>
            <person name="Delehaunty K."/>
            <person name="Do C.B."/>
            <person name="Ebling H."/>
            <person name="Edwards K."/>
            <person name="Eickbush T."/>
            <person name="Evans J.D."/>
            <person name="Filipski A."/>
            <person name="Findeiss S."/>
            <person name="Freyhult E."/>
            <person name="Fulton L."/>
            <person name="Fulton R."/>
            <person name="Garcia A.C."/>
            <person name="Gardiner A."/>
            <person name="Garfield D.A."/>
            <person name="Garvin B.E."/>
            <person name="Gibson G."/>
            <person name="Gilbert D."/>
            <person name="Gnerre S."/>
            <person name="Godfrey J."/>
            <person name="Good R."/>
            <person name="Gotea V."/>
            <person name="Gravely B."/>
            <person name="Greenberg A.J."/>
            <person name="Griffiths-Jones S."/>
            <person name="Gross S."/>
            <person name="Guigo R."/>
            <person name="Gustafson E.A."/>
            <person name="Haerty W."/>
            <person name="Hahn M.W."/>
            <person name="Halligan D.L."/>
            <person name="Halpern A.L."/>
            <person name="Halter G.M."/>
            <person name="Han M.V."/>
            <person name="Heger A."/>
            <person name="Hillier L."/>
            <person name="Hinrichs A.S."/>
            <person name="Holmes I."/>
            <person name="Hoskins R.A."/>
            <person name="Hubisz M.J."/>
            <person name="Hultmark D."/>
            <person name="Huntley M.A."/>
            <person name="Jaffe D.B."/>
            <person name="Jagadeeshan S."/>
            <person name="Jeck W.R."/>
            <person name="Johnson J."/>
            <person name="Jones C.D."/>
            <person name="Jordan W.C."/>
            <person name="Karpen G.H."/>
            <person name="Kataoka E."/>
            <person name="Keightley P.D."/>
            <person name="Kheradpour P."/>
            <person name="Kirkness E.F."/>
            <person name="Koerich L.B."/>
            <person name="Kristiansen K."/>
            <person name="Kudrna D."/>
            <person name="Kulathinal R.J."/>
            <person name="Kumar S."/>
            <person name="Kwok R."/>
            <person name="Lander E."/>
            <person name="Langley C.H."/>
            <person name="Lapoint R."/>
            <person name="Lazzaro B.P."/>
            <person name="Lee S.J."/>
            <person name="Levesque L."/>
            <person name="Li R."/>
            <person name="Lin C.F."/>
            <person name="Lin M.F."/>
            <person name="Lindblad-Toh K."/>
            <person name="Llopart A."/>
            <person name="Long M."/>
            <person name="Low L."/>
            <person name="Lozovsky E."/>
            <person name="Lu J."/>
            <person name="Luo M."/>
            <person name="Machado C.A."/>
            <person name="Makalowski W."/>
            <person name="Marzo M."/>
            <person name="Matsuda M."/>
            <person name="Matzkin L."/>
            <person name="McAllister B."/>
            <person name="McBride C.S."/>
            <person name="McKernan B."/>
            <person name="McKernan K."/>
            <person name="Mendez-Lago M."/>
            <person name="Minx P."/>
            <person name="Mollenhauer M.U."/>
            <person name="Montooth K."/>
            <person name="Mount S.M."/>
            <person name="Mu X."/>
            <person name="Myers E."/>
            <person name="Negre B."/>
            <person name="Newfeld S."/>
            <person name="Nielsen R."/>
            <person name="Noor M.A."/>
            <person name="O'Grady P."/>
            <person name="Pachter L."/>
            <person name="Papaceit M."/>
            <person name="Parisi M.J."/>
            <person name="Parisi M."/>
            <person name="Parts L."/>
            <person name="Pedersen J.S."/>
            <person name="Pesole G."/>
            <person name="Phillippy A.M."/>
            <person name="Ponting C.P."/>
            <person name="Pop M."/>
            <person name="Porcelli D."/>
            <person name="Powell J.R."/>
            <person name="Prohaska S."/>
            <person name="Pruitt K."/>
            <person name="Puig M."/>
            <person name="Quesneville H."/>
            <person name="Ram K.R."/>
            <person name="Rand D."/>
            <person name="Rasmussen M.D."/>
            <person name="Reed L.K."/>
            <person name="Reenan R."/>
            <person name="Reily A."/>
            <person name="Remington K.A."/>
            <person name="Rieger T.T."/>
            <person name="Ritchie M.G."/>
            <person name="Robin C."/>
            <person name="Rogers Y.H."/>
            <person name="Rohde C."/>
            <person name="Rozas J."/>
            <person name="Rubenfield M.J."/>
            <person name="Ruiz A."/>
            <person name="Russo S."/>
            <person name="Salzberg S.L."/>
            <person name="Sanchez-Gracia A."/>
            <person name="Saranga D.J."/>
            <person name="Sato H."/>
            <person name="Schaeffer S.W."/>
            <person name="Schatz M.C."/>
            <person name="Schlenke T."/>
            <person name="Schwartz R."/>
            <person name="Segarra C."/>
            <person name="Singh R.S."/>
            <person name="Sirot L."/>
            <person name="Sirota M."/>
            <person name="Sisneros N.B."/>
            <person name="Smith C.D."/>
            <person name="Smith T.F."/>
            <person name="Spieth J."/>
            <person name="Stage D.E."/>
            <person name="Stark A."/>
            <person name="Stephan W."/>
            <person name="Strausberg R.L."/>
            <person name="Strempel S."/>
            <person name="Sturgill D."/>
            <person name="Sutton G."/>
            <person name="Sutton G.G."/>
            <person name="Tao W."/>
            <person name="Teichmann S."/>
            <person name="Tobari Y.N."/>
            <person name="Tomimura Y."/>
            <person name="Tsolas J.M."/>
            <person name="Valente V.L."/>
            <person name="Venter E."/>
            <person name="Venter J.C."/>
            <person name="Vicario S."/>
            <person name="Vieira F.G."/>
            <person name="Vilella A.J."/>
            <person name="Villasante A."/>
            <person name="Walenz B."/>
            <person name="Wang J."/>
            <person name="Wasserman M."/>
            <person name="Watts T."/>
            <person name="Wilson D."/>
            <person name="Wilson R.K."/>
            <person name="Wing R.A."/>
            <person name="Wolfner M.F."/>
            <person name="Wong A."/>
            <person name="Wong G.K."/>
            <person name="Wu C.I."/>
            <person name="Wu G."/>
            <person name="Yamamoto D."/>
            <person name="Yang H.P."/>
            <person name="Yang S.P."/>
            <person name="Yorke J.A."/>
            <person name="Yoshida K."/>
            <person name="Zdobnov E."/>
            <person name="Zhang P."/>
            <person name="Zhang Y."/>
            <person name="Zimin A.V."/>
            <person name="Baldwin J."/>
            <person name="Abdouelleil A."/>
            <person name="Abdulkadir J."/>
            <person name="Abebe A."/>
            <person name="Abera B."/>
            <person name="Abreu J."/>
            <person name="Acer S.C."/>
            <person name="Aftuck L."/>
            <person name="Alexander A."/>
            <person name="An P."/>
            <person name="Anderson E."/>
            <person name="Anderson S."/>
            <person name="Arachi H."/>
            <person name="Azer M."/>
            <person name="Bachantsang P."/>
            <person name="Barry A."/>
            <person name="Bayul T."/>
            <person name="Berlin A."/>
            <person name="Bessette D."/>
            <person name="Bloom T."/>
            <person name="Blye J."/>
            <person name="Boguslavskiy L."/>
            <person name="Bonnet C."/>
            <person name="Boukhgalter B."/>
            <person name="Bourzgui I."/>
            <person name="Brown A."/>
            <person name="Cahill P."/>
            <person name="Channer S."/>
            <person name="Cheshatsang Y."/>
            <person name="Chuda L."/>
            <person name="Citroen M."/>
            <person name="Collymore A."/>
            <person name="Cooke P."/>
            <person name="Costello M."/>
            <person name="D'Aco K."/>
            <person name="Daza R."/>
            <person name="De Haan G."/>
            <person name="DeGray S."/>
            <person name="DeMaso C."/>
            <person name="Dhargay N."/>
            <person name="Dooley K."/>
            <person name="Dooley E."/>
            <person name="Doricent M."/>
            <person name="Dorje P."/>
            <person name="Dorjee K."/>
            <person name="Dupes A."/>
            <person name="Elong R."/>
            <person name="Falk J."/>
            <person name="Farina A."/>
            <person name="Faro S."/>
            <person name="Ferguson D."/>
            <person name="Fisher S."/>
            <person name="Foley C.D."/>
            <person name="Franke A."/>
            <person name="Friedrich D."/>
            <person name="Gadbois L."/>
            <person name="Gearin G."/>
            <person name="Gearin C.R."/>
            <person name="Giannoukos G."/>
            <person name="Goode T."/>
            <person name="Graham J."/>
            <person name="Grandbois E."/>
            <person name="Grewal S."/>
            <person name="Gyaltsen K."/>
            <person name="Hafez N."/>
            <person name="Hagos B."/>
            <person name="Hall J."/>
            <person name="Henson C."/>
            <person name="Hollinger A."/>
            <person name="Honan T."/>
            <person name="Huard M.D."/>
            <person name="Hughes L."/>
            <person name="Hurhula B."/>
            <person name="Husby M.E."/>
            <person name="Kamat A."/>
            <person name="Kanga B."/>
            <person name="Kashin S."/>
            <person name="Khazanovich D."/>
            <person name="Kisner P."/>
            <person name="Lance K."/>
            <person name="Lara M."/>
            <person name="Lee W."/>
            <person name="Lennon N."/>
            <person name="Letendre F."/>
            <person name="LeVine R."/>
            <person name="Lipovsky A."/>
            <person name="Liu X."/>
            <person name="Liu J."/>
            <person name="Liu S."/>
            <person name="Lokyitsang T."/>
            <person name="Lokyitsang Y."/>
            <person name="Lubonja R."/>
            <person name="Lui A."/>
            <person name="MacDonald P."/>
            <person name="Magnisalis V."/>
            <person name="Maru K."/>
            <person name="Matthews C."/>
            <person name="McCusker W."/>
            <person name="McDonough S."/>
            <person name="Mehta T."/>
            <person name="Meldrim J."/>
            <person name="Meneus L."/>
            <person name="Mihai O."/>
            <person name="Mihalev A."/>
            <person name="Mihova T."/>
            <person name="Mittelman R."/>
            <person name="Mlenga V."/>
            <person name="Montmayeur A."/>
            <person name="Mulrain L."/>
            <person name="Navidi A."/>
            <person name="Naylor J."/>
            <person name="Negash T."/>
            <person name="Nguyen T."/>
            <person name="Nguyen N."/>
            <person name="Nicol R."/>
            <person name="Norbu C."/>
            <person name="Norbu N."/>
            <person name="Novod N."/>
            <person name="O'Neill B."/>
            <person name="Osman S."/>
            <person name="Markiewicz E."/>
            <person name="Oyono O.L."/>
            <person name="Patti C."/>
            <person name="Phunkhang P."/>
            <person name="Pierre F."/>
            <person name="Priest M."/>
            <person name="Raghuraman S."/>
            <person name="Rege F."/>
            <person name="Reyes R."/>
            <person name="Rise C."/>
            <person name="Rogov P."/>
            <person name="Ross K."/>
            <person name="Ryan E."/>
            <person name="Settipalli S."/>
            <person name="Shea T."/>
            <person name="Sherpa N."/>
            <person name="Shi L."/>
            <person name="Shih D."/>
            <person name="Sparrow T."/>
            <person name="Spaulding J."/>
            <person name="Stalker J."/>
            <person name="Stange-Thomann N."/>
            <person name="Stavropoulos S."/>
            <person name="Stone C."/>
            <person name="Strader C."/>
            <person name="Tesfaye S."/>
            <person name="Thomson T."/>
            <person name="Thoulutsang Y."/>
            <person name="Thoulutsang D."/>
            <person name="Topham K."/>
            <person name="Topping I."/>
            <person name="Tsamla T."/>
            <person name="Vassiliev H."/>
            <person name="Vo A."/>
            <person name="Wangchuk T."/>
            <person name="Wangdi T."/>
            <person name="Weiand M."/>
            <person name="Wilkinson J."/>
            <person name="Wilson A."/>
            <person name="Yadav S."/>
            <person name="Young G."/>
            <person name="Yu Q."/>
            <person name="Zembek L."/>
            <person name="Zhong D."/>
            <person name="Zimmer A."/>
            <person name="Zwirko Z."/>
            <person name="Jaffe D.B."/>
            <person name="Alvarez P."/>
            <person name="Brockman W."/>
            <person name="Butler J."/>
            <person name="Chin C."/>
            <person name="Gnerre S."/>
            <person name="Grabherr M."/>
            <person name="Kleber M."/>
            <person name="Mauceli E."/>
            <person name="MacCallum I."/>
        </authorList>
    </citation>
    <scope>NUCLEOTIDE SEQUENCE [LARGE SCALE GENOMIC DNA]</scope>
    <source>
        <strain evidence="3">Tucson 14024-0371.13</strain>
    </source>
</reference>
<name>B3MBT4_DROAN</name>
<protein>
    <recommendedName>
        <fullName evidence="4">MD-2-related lipid-recognition domain-containing protein</fullName>
    </recommendedName>
</protein>
<sequence length="144" mass="16729">MVTGPEIIYTKDCVSYLGYAPGQSQVIMINVTRLVKTVFMDNCVENEDTNRVSYRVQNFSVCNFLNNRLISKLFSNFYEEFVGNTTDMKCPIRPGIYYLKNSITNNSVPSFHPSGNYRFLVNIKTEKEGPYSAKFLWRYRVTRT</sequence>
<dbReference type="InterPro" id="IPR010512">
    <property type="entry name" value="DUF1091"/>
</dbReference>
<dbReference type="Proteomes" id="UP000007801">
    <property type="component" value="Unassembled WGS sequence"/>
</dbReference>
<dbReference type="OrthoDB" id="7852648at2759"/>
<proteinExistence type="predicted"/>
<dbReference type="AlphaFoldDB" id="B3MBT4"/>
<dbReference type="PANTHER" id="PTHR20898">
    <property type="entry name" value="DAEDALUS ON 3-RELATED-RELATED"/>
    <property type="match status" value="1"/>
</dbReference>
<dbReference type="HOGENOM" id="CLU_119219_0_0_1"/>
<accession>B3MBT4</accession>
<dbReference type="PANTHER" id="PTHR20898:SF1">
    <property type="entry name" value="MD-2-RELATED LIPID-RECOGNITION DOMAIN-CONTAINING PROTEIN"/>
    <property type="match status" value="1"/>
</dbReference>
<evidence type="ECO:0000313" key="2">
    <source>
        <dbReference type="EMBL" id="EDV36105.1"/>
    </source>
</evidence>
<dbReference type="OMA" id="IFMDIRV"/>
<evidence type="ECO:0008006" key="4">
    <source>
        <dbReference type="Google" id="ProtNLM"/>
    </source>
</evidence>
<organism evidence="2 3">
    <name type="scientific">Drosophila ananassae</name>
    <name type="common">Fruit fly</name>
    <dbReference type="NCBI Taxonomy" id="7217"/>
    <lineage>
        <taxon>Eukaryota</taxon>
        <taxon>Metazoa</taxon>
        <taxon>Ecdysozoa</taxon>
        <taxon>Arthropoda</taxon>
        <taxon>Hexapoda</taxon>
        <taxon>Insecta</taxon>
        <taxon>Pterygota</taxon>
        <taxon>Neoptera</taxon>
        <taxon>Endopterygota</taxon>
        <taxon>Diptera</taxon>
        <taxon>Brachycera</taxon>
        <taxon>Muscomorpha</taxon>
        <taxon>Ephydroidea</taxon>
        <taxon>Drosophilidae</taxon>
        <taxon>Drosophila</taxon>
        <taxon>Sophophora</taxon>
    </lineage>
</organism>
<evidence type="ECO:0000256" key="1">
    <source>
        <dbReference type="ARBA" id="ARBA00022729"/>
    </source>
</evidence>
<gene>
    <name evidence="2" type="primary">Dana\GF19789</name>
    <name evidence="2" type="synonym">dana_GLEANR_22195</name>
    <name evidence="2" type="ORF">GF19789</name>
</gene>
<dbReference type="InParanoid" id="B3MBT4"/>
<keyword evidence="1" id="KW-0732">Signal</keyword>
<dbReference type="PhylomeDB" id="B3MBT4"/>
<dbReference type="Pfam" id="PF06477">
    <property type="entry name" value="DUF1091"/>
    <property type="match status" value="1"/>
</dbReference>
<dbReference type="EMBL" id="CH902619">
    <property type="protein sequence ID" value="EDV36105.1"/>
    <property type="molecule type" value="Genomic_DNA"/>
</dbReference>
<dbReference type="Gene3D" id="2.70.220.10">
    <property type="entry name" value="Ganglioside GM2 activator"/>
    <property type="match status" value="1"/>
</dbReference>
<dbReference type="KEGG" id="dan:6502532"/>